<feature type="coiled-coil region" evidence="1">
    <location>
        <begin position="24"/>
        <end position="58"/>
    </location>
</feature>
<evidence type="ECO:0000256" key="1">
    <source>
        <dbReference type="SAM" id="Coils"/>
    </source>
</evidence>
<organism evidence="2 3">
    <name type="scientific">Austropuccinia psidii MF-1</name>
    <dbReference type="NCBI Taxonomy" id="1389203"/>
    <lineage>
        <taxon>Eukaryota</taxon>
        <taxon>Fungi</taxon>
        <taxon>Dikarya</taxon>
        <taxon>Basidiomycota</taxon>
        <taxon>Pucciniomycotina</taxon>
        <taxon>Pucciniomycetes</taxon>
        <taxon>Pucciniales</taxon>
        <taxon>Sphaerophragmiaceae</taxon>
        <taxon>Austropuccinia</taxon>
    </lineage>
</organism>
<accession>A0A9Q3GMA7</accession>
<keyword evidence="1" id="KW-0175">Coiled coil</keyword>
<comment type="caution">
    <text evidence="2">The sequence shown here is derived from an EMBL/GenBank/DDBJ whole genome shotgun (WGS) entry which is preliminary data.</text>
</comment>
<name>A0A9Q3GMA7_9BASI</name>
<dbReference type="EMBL" id="AVOT02002990">
    <property type="protein sequence ID" value="MBW0472164.1"/>
    <property type="molecule type" value="Genomic_DNA"/>
</dbReference>
<evidence type="ECO:0000313" key="2">
    <source>
        <dbReference type="EMBL" id="MBW0472164.1"/>
    </source>
</evidence>
<keyword evidence="3" id="KW-1185">Reference proteome</keyword>
<dbReference type="AlphaFoldDB" id="A0A9Q3GMA7"/>
<reference evidence="2" key="1">
    <citation type="submission" date="2021-03" db="EMBL/GenBank/DDBJ databases">
        <title>Draft genome sequence of rust myrtle Austropuccinia psidii MF-1, a brazilian biotype.</title>
        <authorList>
            <person name="Quecine M.C."/>
            <person name="Pachon D.M.R."/>
            <person name="Bonatelli M.L."/>
            <person name="Correr F.H."/>
            <person name="Franceschini L.M."/>
            <person name="Leite T.F."/>
            <person name="Margarido G.R.A."/>
            <person name="Almeida C.A."/>
            <person name="Ferrarezi J.A."/>
            <person name="Labate C.A."/>
        </authorList>
    </citation>
    <scope>NUCLEOTIDE SEQUENCE</scope>
    <source>
        <strain evidence="2">MF-1</strain>
    </source>
</reference>
<protein>
    <submittedName>
        <fullName evidence="2">Uncharacterized protein</fullName>
    </submittedName>
</protein>
<dbReference type="Proteomes" id="UP000765509">
    <property type="component" value="Unassembled WGS sequence"/>
</dbReference>
<gene>
    <name evidence="2" type="ORF">O181_011879</name>
</gene>
<sequence>MKHQVATNKATINQRKIVMIKNSNNALQSNTLDSNKRLENLERLMDKLQSTLKISSVNVADTPLANDMPASDSDNFMISCYHSLGEQTQGNNSIYLDSGAGRTVVKDLSLLTNPVKVNKKINTFSLPVTVTHMKEL</sequence>
<proteinExistence type="predicted"/>
<evidence type="ECO:0000313" key="3">
    <source>
        <dbReference type="Proteomes" id="UP000765509"/>
    </source>
</evidence>